<evidence type="ECO:0000313" key="2">
    <source>
        <dbReference type="EMBL" id="KAK2153524.1"/>
    </source>
</evidence>
<evidence type="ECO:0000313" key="3">
    <source>
        <dbReference type="Proteomes" id="UP001208570"/>
    </source>
</evidence>
<gene>
    <name evidence="2" type="ORF">LSH36_294g03058</name>
</gene>
<dbReference type="Gene3D" id="2.60.40.790">
    <property type="match status" value="1"/>
</dbReference>
<dbReference type="EMBL" id="JAODUP010000294">
    <property type="protein sequence ID" value="KAK2153524.1"/>
    <property type="molecule type" value="Genomic_DNA"/>
</dbReference>
<keyword evidence="3" id="KW-1185">Reference proteome</keyword>
<organism evidence="2 3">
    <name type="scientific">Paralvinella palmiformis</name>
    <dbReference type="NCBI Taxonomy" id="53620"/>
    <lineage>
        <taxon>Eukaryota</taxon>
        <taxon>Metazoa</taxon>
        <taxon>Spiralia</taxon>
        <taxon>Lophotrochozoa</taxon>
        <taxon>Annelida</taxon>
        <taxon>Polychaeta</taxon>
        <taxon>Sedentaria</taxon>
        <taxon>Canalipalpata</taxon>
        <taxon>Terebellida</taxon>
        <taxon>Terebelliformia</taxon>
        <taxon>Alvinellidae</taxon>
        <taxon>Paralvinella</taxon>
    </lineage>
</organism>
<evidence type="ECO:0008006" key="4">
    <source>
        <dbReference type="Google" id="ProtNLM"/>
    </source>
</evidence>
<dbReference type="Proteomes" id="UP001208570">
    <property type="component" value="Unassembled WGS sequence"/>
</dbReference>
<proteinExistence type="predicted"/>
<reference evidence="2" key="1">
    <citation type="journal article" date="2023" name="Mol. Biol. Evol.">
        <title>Third-Generation Sequencing Reveals the Adaptive Role of the Epigenome in Three Deep-Sea Polychaetes.</title>
        <authorList>
            <person name="Perez M."/>
            <person name="Aroh O."/>
            <person name="Sun Y."/>
            <person name="Lan Y."/>
            <person name="Juniper S.K."/>
            <person name="Young C.R."/>
            <person name="Angers B."/>
            <person name="Qian P.Y."/>
        </authorList>
    </citation>
    <scope>NUCLEOTIDE SEQUENCE</scope>
    <source>
        <strain evidence="2">P08H-3</strain>
    </source>
</reference>
<dbReference type="CDD" id="cd06526">
    <property type="entry name" value="metazoan_ACD"/>
    <property type="match status" value="1"/>
</dbReference>
<dbReference type="AlphaFoldDB" id="A0AAD9JIC8"/>
<protein>
    <recommendedName>
        <fullName evidence="4">SHSP domain-containing protein</fullName>
    </recommendedName>
</protein>
<accession>A0AAD9JIC8</accession>
<dbReference type="InterPro" id="IPR008978">
    <property type="entry name" value="HSP20-like_chaperone"/>
</dbReference>
<feature type="region of interest" description="Disordered" evidence="1">
    <location>
        <begin position="103"/>
        <end position="139"/>
    </location>
</feature>
<comment type="caution">
    <text evidence="2">The sequence shown here is derived from an EMBL/GenBank/DDBJ whole genome shotgun (WGS) entry which is preliminary data.</text>
</comment>
<name>A0AAD9JIC8_9ANNE</name>
<evidence type="ECO:0000256" key="1">
    <source>
        <dbReference type="SAM" id="MobiDB-lite"/>
    </source>
</evidence>
<sequence length="346" mass="38013">MCFCFGISDVPDLSAADRAFSEGCQNYESKSLSVYNFEGYDTASPHLTSYHMASAPRGIPKAANRRVLSVQSGVEMSRSPKESPPTIKKKLCRPASGSLLRATSQLDPALTSPRPKTASGRSPSILKKAPPGGYTASSCASPTAEARRVQFQQHVTVFLMSDSGDVFCSECQQLSGDFTENRQPRAAYAAAPGYYVIGDRNSSKSPVVLASYDDEDDELSRVDYRFVDDIDRGTIVKFVLPLGPDYKPEDIVVKANVSGSRIRLVANRPVAYPDRSVRIEQVSRRFNLPVQVDPYMVMARLDIKGNLTVEAPLLRVSRRQDTVASQPRLATLKDISNKTAHSLIRR</sequence>